<protein>
    <recommendedName>
        <fullName evidence="15">Potassium transporter</fullName>
    </recommendedName>
</protein>
<evidence type="ECO:0000256" key="9">
    <source>
        <dbReference type="ARBA" id="ARBA00023136"/>
    </source>
</evidence>
<evidence type="ECO:0000259" key="12">
    <source>
        <dbReference type="Pfam" id="PF22776"/>
    </source>
</evidence>
<dbReference type="Gramene" id="ERN16963">
    <property type="protein sequence ID" value="ERN16963"/>
    <property type="gene ID" value="AMTR_s00057p00198730"/>
</dbReference>
<evidence type="ECO:0000313" key="14">
    <source>
        <dbReference type="Proteomes" id="UP000017836"/>
    </source>
</evidence>
<dbReference type="PANTHER" id="PTHR30540:SF87">
    <property type="entry name" value="POTASSIUM TRANSPORTER"/>
    <property type="match status" value="1"/>
</dbReference>
<reference evidence="14" key="1">
    <citation type="journal article" date="2013" name="Science">
        <title>The Amborella genome and the evolution of flowering plants.</title>
        <authorList>
            <consortium name="Amborella Genome Project"/>
        </authorList>
    </citation>
    <scope>NUCLEOTIDE SEQUENCE [LARGE SCALE GENOMIC DNA]</scope>
</reference>
<keyword evidence="8" id="KW-0406">Ion transport</keyword>
<organism evidence="13 14">
    <name type="scientific">Amborella trichopoda</name>
    <dbReference type="NCBI Taxonomy" id="13333"/>
    <lineage>
        <taxon>Eukaryota</taxon>
        <taxon>Viridiplantae</taxon>
        <taxon>Streptophyta</taxon>
        <taxon>Embryophyta</taxon>
        <taxon>Tracheophyta</taxon>
        <taxon>Spermatophyta</taxon>
        <taxon>Magnoliopsida</taxon>
        <taxon>Amborellales</taxon>
        <taxon>Amborellaceae</taxon>
        <taxon>Amborella</taxon>
    </lineage>
</organism>
<evidence type="ECO:0000256" key="1">
    <source>
        <dbReference type="ARBA" id="ARBA00004141"/>
    </source>
</evidence>
<keyword evidence="4" id="KW-0633">Potassium transport</keyword>
<keyword evidence="7 10" id="KW-1133">Transmembrane helix</keyword>
<feature type="transmembrane region" description="Helical" evidence="10">
    <location>
        <begin position="84"/>
        <end position="105"/>
    </location>
</feature>
<keyword evidence="6" id="KW-0630">Potassium</keyword>
<evidence type="ECO:0000256" key="2">
    <source>
        <dbReference type="ARBA" id="ARBA00008440"/>
    </source>
</evidence>
<dbReference type="GO" id="GO:0006813">
    <property type="term" value="P:potassium ion transport"/>
    <property type="evidence" value="ECO:0000318"/>
    <property type="project" value="GO_Central"/>
</dbReference>
<accession>U5D988</accession>
<dbReference type="AlphaFoldDB" id="U5D988"/>
<evidence type="ECO:0000256" key="10">
    <source>
        <dbReference type="SAM" id="Phobius"/>
    </source>
</evidence>
<keyword evidence="5 10" id="KW-0812">Transmembrane</keyword>
<dbReference type="InterPro" id="IPR053951">
    <property type="entry name" value="K_trans_N"/>
</dbReference>
<evidence type="ECO:0000256" key="5">
    <source>
        <dbReference type="ARBA" id="ARBA00022692"/>
    </source>
</evidence>
<evidence type="ECO:0000256" key="7">
    <source>
        <dbReference type="ARBA" id="ARBA00022989"/>
    </source>
</evidence>
<evidence type="ECO:0000259" key="11">
    <source>
        <dbReference type="Pfam" id="PF02705"/>
    </source>
</evidence>
<gene>
    <name evidence="13" type="ORF">AMTR_s00057p00198730</name>
</gene>
<feature type="domain" description="K+ potassium transporter C-terminal" evidence="12">
    <location>
        <begin position="393"/>
        <end position="556"/>
    </location>
</feature>
<dbReference type="Pfam" id="PF02705">
    <property type="entry name" value="K_trans"/>
    <property type="match status" value="2"/>
</dbReference>
<dbReference type="Proteomes" id="UP000017836">
    <property type="component" value="Unassembled WGS sequence"/>
</dbReference>
<feature type="transmembrane region" description="Helical" evidence="10">
    <location>
        <begin position="117"/>
        <end position="139"/>
    </location>
</feature>
<dbReference type="EMBL" id="KI392405">
    <property type="protein sequence ID" value="ERN16963.1"/>
    <property type="molecule type" value="Genomic_DNA"/>
</dbReference>
<feature type="transmembrane region" description="Helical" evidence="10">
    <location>
        <begin position="326"/>
        <end position="346"/>
    </location>
</feature>
<keyword evidence="3" id="KW-0813">Transport</keyword>
<keyword evidence="9 10" id="KW-0472">Membrane</keyword>
<proteinExistence type="inferred from homology"/>
<dbReference type="GO" id="GO:0015079">
    <property type="term" value="F:potassium ion transmembrane transporter activity"/>
    <property type="evidence" value="ECO:0000318"/>
    <property type="project" value="GO_Central"/>
</dbReference>
<evidence type="ECO:0000256" key="8">
    <source>
        <dbReference type="ARBA" id="ARBA00023065"/>
    </source>
</evidence>
<dbReference type="InterPro" id="IPR053952">
    <property type="entry name" value="K_trans_C"/>
</dbReference>
<dbReference type="Pfam" id="PF22776">
    <property type="entry name" value="K_trans_C"/>
    <property type="match status" value="1"/>
</dbReference>
<feature type="transmembrane region" description="Helical" evidence="10">
    <location>
        <begin position="215"/>
        <end position="242"/>
    </location>
</feature>
<feature type="domain" description="K+ potassium transporter integral membrane" evidence="11">
    <location>
        <begin position="156"/>
        <end position="345"/>
    </location>
</feature>
<feature type="transmembrane region" description="Helical" evidence="10">
    <location>
        <begin position="175"/>
        <end position="195"/>
    </location>
</feature>
<evidence type="ECO:0000256" key="3">
    <source>
        <dbReference type="ARBA" id="ARBA00022448"/>
    </source>
</evidence>
<feature type="transmembrane region" description="Helical" evidence="10">
    <location>
        <begin position="299"/>
        <end position="319"/>
    </location>
</feature>
<dbReference type="OMA" id="FSWATIL"/>
<comment type="similarity">
    <text evidence="2">Belongs to the HAK/KUP transporter (TC 2.A.72.3) family.</text>
</comment>
<comment type="subcellular location">
    <subcellularLocation>
        <location evidence="1">Membrane</location>
        <topology evidence="1">Multi-pass membrane protein</topology>
    </subcellularLocation>
</comment>
<evidence type="ECO:0000256" key="6">
    <source>
        <dbReference type="ARBA" id="ARBA00022958"/>
    </source>
</evidence>
<feature type="transmembrane region" description="Helical" evidence="10">
    <location>
        <begin position="263"/>
        <end position="287"/>
    </location>
</feature>
<sequence length="558" mass="61744">MEETIAEAEDTGANKHLRLRRLDSLELESANLSEIDGGSKDFSWATILKLAFQSIGVVYGDLGTSPLYVYPGIFQDGIKHKDDVLGVLSLILYTLILIPFVKYVFIVLQAMTMGKSILLLMTMLGTSMVIGDGILIPCISVSAASGIKRAATSLTDGAECMFADLRHFTMRSIQISMCSVVLPSIIFAYIGQAAYLRNHTSDAADSFYKATPDSLYWPMFVVAVAAAMVASQSLISSSFSVIKQSLAMRCFPRVKVIHTSSKYKGQVIIPEINWFLMLACMVVTWGFGTSESIQLSNAYGIAVVFVMTLTSTLLILVMVMIWKTNILLIVAYMLTIGVIEFLYRLFCHLQVQPGRLPPFGLLRLPHVHPNSSTLPRNPKSIGSLALAFSTLSLLRGVPPIFSHYVANVPALHCVLVFVSIKFLTIGRVPAAERFLFRRVGLHDLSVYRCVVRYGYADMHLDHVSFENSLVEGLKEFIRADFMKQKSESCVCAQKREMDNGGYAIKEIAESGSDSDEEFVEREMMEVVERELMMVEALGTGVVYMLGQTQVVARNGASW</sequence>
<evidence type="ECO:0008006" key="15">
    <source>
        <dbReference type="Google" id="ProtNLM"/>
    </source>
</evidence>
<dbReference type="GO" id="GO:0016020">
    <property type="term" value="C:membrane"/>
    <property type="evidence" value="ECO:0000318"/>
    <property type="project" value="GO_Central"/>
</dbReference>
<feature type="domain" description="K+ potassium transporter integral membrane" evidence="11">
    <location>
        <begin position="50"/>
        <end position="154"/>
    </location>
</feature>
<dbReference type="HOGENOM" id="CLU_008142_2_2_1"/>
<evidence type="ECO:0000313" key="13">
    <source>
        <dbReference type="EMBL" id="ERN16963.1"/>
    </source>
</evidence>
<dbReference type="InterPro" id="IPR003855">
    <property type="entry name" value="K+_transporter"/>
</dbReference>
<dbReference type="eggNOG" id="ENOG502QPSA">
    <property type="taxonomic scope" value="Eukaryota"/>
</dbReference>
<dbReference type="PANTHER" id="PTHR30540">
    <property type="entry name" value="OSMOTIC STRESS POTASSIUM TRANSPORTER"/>
    <property type="match status" value="1"/>
</dbReference>
<name>U5D988_AMBTC</name>
<keyword evidence="14" id="KW-1185">Reference proteome</keyword>
<evidence type="ECO:0000256" key="4">
    <source>
        <dbReference type="ARBA" id="ARBA00022538"/>
    </source>
</evidence>